<dbReference type="Proteomes" id="UP000181969">
    <property type="component" value="Unassembled WGS sequence"/>
</dbReference>
<dbReference type="RefSeq" id="WP_074751071.1">
    <property type="nucleotide sequence ID" value="NZ_FOTJ01000005.1"/>
</dbReference>
<organism evidence="2 3">
    <name type="scientific">Lactococcus garvieae</name>
    <dbReference type="NCBI Taxonomy" id="1363"/>
    <lineage>
        <taxon>Bacteria</taxon>
        <taxon>Bacillati</taxon>
        <taxon>Bacillota</taxon>
        <taxon>Bacilli</taxon>
        <taxon>Lactobacillales</taxon>
        <taxon>Streptococcaceae</taxon>
        <taxon>Lactococcus</taxon>
    </lineage>
</organism>
<dbReference type="EMBL" id="FOTJ01000005">
    <property type="protein sequence ID" value="SFL32966.1"/>
    <property type="molecule type" value="Genomic_DNA"/>
</dbReference>
<dbReference type="InterPro" id="IPR029441">
    <property type="entry name" value="Cass2"/>
</dbReference>
<dbReference type="OrthoDB" id="2242165at2"/>
<accession>A0A1I4GV14</accession>
<proteinExistence type="predicted"/>
<dbReference type="AlphaFoldDB" id="A0A1I4GV14"/>
<dbReference type="Gene3D" id="3.20.80.10">
    <property type="entry name" value="Regulatory factor, effector binding domain"/>
    <property type="match status" value="1"/>
</dbReference>
<dbReference type="Pfam" id="PF14526">
    <property type="entry name" value="Cass2"/>
    <property type="match status" value="1"/>
</dbReference>
<gene>
    <name evidence="2" type="ORF">SAMN05216438_10550</name>
</gene>
<dbReference type="InterPro" id="IPR011256">
    <property type="entry name" value="Reg_factor_effector_dom_sf"/>
</dbReference>
<feature type="domain" description="Integron-associated effector binding protein" evidence="1">
    <location>
        <begin position="38"/>
        <end position="155"/>
    </location>
</feature>
<evidence type="ECO:0000313" key="3">
    <source>
        <dbReference type="Proteomes" id="UP000181969"/>
    </source>
</evidence>
<sequence length="158" mass="18603">MIDYTLEHKSPFILVAYGFPIQASLQDYRSLALEREIFESSLQKDGRLAKLKKRAKNEREWSVHKDYLGKPWNYFAVESRKELKDDCRLLKFPESNYIVISDTAAKGKIFEHLSHQAFRKILPKVMDYTYLGGPHLAYRQERPDGSYYGEIWLPVVKK</sequence>
<evidence type="ECO:0000259" key="1">
    <source>
        <dbReference type="Pfam" id="PF14526"/>
    </source>
</evidence>
<evidence type="ECO:0000313" key="2">
    <source>
        <dbReference type="EMBL" id="SFL32966.1"/>
    </source>
</evidence>
<protein>
    <submittedName>
        <fullName evidence="2">Integron-associated effector binding protein</fullName>
    </submittedName>
</protein>
<reference evidence="2 3" key="1">
    <citation type="submission" date="2016-10" db="EMBL/GenBank/DDBJ databases">
        <authorList>
            <person name="de Groot N.N."/>
        </authorList>
    </citation>
    <scope>NUCLEOTIDE SEQUENCE [LARGE SCALE GENOMIC DNA]</scope>
    <source>
        <strain evidence="2 3">M79</strain>
    </source>
</reference>
<name>A0A1I4GV14_9LACT</name>